<evidence type="ECO:0000256" key="1">
    <source>
        <dbReference type="SAM" id="MobiDB-lite"/>
    </source>
</evidence>
<comment type="caution">
    <text evidence="2">The sequence shown here is derived from an EMBL/GenBank/DDBJ whole genome shotgun (WGS) entry which is preliminary data.</text>
</comment>
<dbReference type="OrthoDB" id="1292587at2759"/>
<sequence>MEKVDMKELCPCQDKERYHELGSALEGCVHFNEDYKMLLLYIEQGRIAYGGYNPRPTCTDVEDGILSKKRGNEDRDLDNRKQRIDMEIVPGKEQKIKDGILSKKQRNEDRDLDNRKQRIDMEIVPGKEQTMKDGILTKRRGNEDRGLDNRNHRIDVNIIPAMEQRIQNDSKFMDAEVKIEPQEDSDSIKEAESESEVEILENVGTEVGWGSSSNPFVPSVECCLNLDATIIDSRYRKEVLNLLMTPYNGEEYKKLWKDIRMRLPSSSRNGRGKSLLSLHKGRLIACSLFSSIVASFRILNGNTCDTRGSIWAKGQLEESSLFPHQGGSTDAKFCSILGFSIERLPTTYLGMPLGSKHKELLIWDGIIQTSEKKHIDKALLDSLRTYVMSFPQPAKVLKKLDRLRREFLWFGTKEGKGSYLVNWRIVQLPKSLGGLRLRNLKIQNECLLMKWLWRYVKEDQALWKEVIQCKYGQDTEWCSNEATIPLNLETN</sequence>
<dbReference type="Proteomes" id="UP000824120">
    <property type="component" value="Chromosome 4"/>
</dbReference>
<proteinExistence type="predicted"/>
<gene>
    <name evidence="2" type="ORF">H5410_023228</name>
</gene>
<accession>A0A9J5ZG93</accession>
<dbReference type="PANTHER" id="PTHR33116">
    <property type="entry name" value="REVERSE TRANSCRIPTASE ZINC-BINDING DOMAIN-CONTAINING PROTEIN-RELATED-RELATED"/>
    <property type="match status" value="1"/>
</dbReference>
<dbReference type="PANTHER" id="PTHR33116:SF85">
    <property type="entry name" value="REVERSE TRANSCRIPTASE ZINC-BINDING DOMAIN-CONTAINING PROTEIN"/>
    <property type="match status" value="1"/>
</dbReference>
<evidence type="ECO:0000313" key="3">
    <source>
        <dbReference type="Proteomes" id="UP000824120"/>
    </source>
</evidence>
<protein>
    <submittedName>
        <fullName evidence="2">Uncharacterized protein</fullName>
    </submittedName>
</protein>
<organism evidence="2 3">
    <name type="scientific">Solanum commersonii</name>
    <name type="common">Commerson's wild potato</name>
    <name type="synonym">Commerson's nightshade</name>
    <dbReference type="NCBI Taxonomy" id="4109"/>
    <lineage>
        <taxon>Eukaryota</taxon>
        <taxon>Viridiplantae</taxon>
        <taxon>Streptophyta</taxon>
        <taxon>Embryophyta</taxon>
        <taxon>Tracheophyta</taxon>
        <taxon>Spermatophyta</taxon>
        <taxon>Magnoliopsida</taxon>
        <taxon>eudicotyledons</taxon>
        <taxon>Gunneridae</taxon>
        <taxon>Pentapetalae</taxon>
        <taxon>asterids</taxon>
        <taxon>lamiids</taxon>
        <taxon>Solanales</taxon>
        <taxon>Solanaceae</taxon>
        <taxon>Solanoideae</taxon>
        <taxon>Solaneae</taxon>
        <taxon>Solanum</taxon>
    </lineage>
</organism>
<keyword evidence="3" id="KW-1185">Reference proteome</keyword>
<feature type="region of interest" description="Disordered" evidence="1">
    <location>
        <begin position="95"/>
        <end position="117"/>
    </location>
</feature>
<evidence type="ECO:0000313" key="2">
    <source>
        <dbReference type="EMBL" id="KAG5611947.1"/>
    </source>
</evidence>
<name>A0A9J5ZG93_SOLCO</name>
<reference evidence="2 3" key="1">
    <citation type="submission" date="2020-09" db="EMBL/GenBank/DDBJ databases">
        <title>De no assembly of potato wild relative species, Solanum commersonii.</title>
        <authorList>
            <person name="Cho K."/>
        </authorList>
    </citation>
    <scope>NUCLEOTIDE SEQUENCE [LARGE SCALE GENOMIC DNA]</scope>
    <source>
        <strain evidence="2">LZ3.2</strain>
        <tissue evidence="2">Leaf</tissue>
    </source>
</reference>
<dbReference type="AlphaFoldDB" id="A0A9J5ZG93"/>
<dbReference type="EMBL" id="JACXVP010000004">
    <property type="protein sequence ID" value="KAG5611947.1"/>
    <property type="molecule type" value="Genomic_DNA"/>
</dbReference>